<evidence type="ECO:0000313" key="2">
    <source>
        <dbReference type="EMBL" id="MCG5078636.1"/>
    </source>
</evidence>
<feature type="compositionally biased region" description="Basic and acidic residues" evidence="1">
    <location>
        <begin position="157"/>
        <end position="167"/>
    </location>
</feature>
<dbReference type="EMBL" id="JAKLJA010000066">
    <property type="protein sequence ID" value="MCG5078636.1"/>
    <property type="molecule type" value="Genomic_DNA"/>
</dbReference>
<comment type="caution">
    <text evidence="2">The sequence shown here is derived from an EMBL/GenBank/DDBJ whole genome shotgun (WGS) entry which is preliminary data.</text>
</comment>
<feature type="region of interest" description="Disordered" evidence="1">
    <location>
        <begin position="130"/>
        <end position="280"/>
    </location>
</feature>
<evidence type="ECO:0000256" key="1">
    <source>
        <dbReference type="SAM" id="MobiDB-lite"/>
    </source>
</evidence>
<feature type="compositionally biased region" description="Basic and acidic residues" evidence="1">
    <location>
        <begin position="253"/>
        <end position="280"/>
    </location>
</feature>
<dbReference type="Proteomes" id="UP001139308">
    <property type="component" value="Unassembled WGS sequence"/>
</dbReference>
<evidence type="ECO:0000313" key="3">
    <source>
        <dbReference type="Proteomes" id="UP001139308"/>
    </source>
</evidence>
<feature type="compositionally biased region" description="Polar residues" evidence="1">
    <location>
        <begin position="168"/>
        <end position="188"/>
    </location>
</feature>
<protein>
    <submittedName>
        <fullName evidence="2">Uncharacterized protein</fullName>
    </submittedName>
</protein>
<name>A0A9X2A2P9_9BURK</name>
<organism evidence="2 3">
    <name type="scientific">Paraburkholderia tagetis</name>
    <dbReference type="NCBI Taxonomy" id="2913261"/>
    <lineage>
        <taxon>Bacteria</taxon>
        <taxon>Pseudomonadati</taxon>
        <taxon>Pseudomonadota</taxon>
        <taxon>Betaproteobacteria</taxon>
        <taxon>Burkholderiales</taxon>
        <taxon>Burkholderiaceae</taxon>
        <taxon>Paraburkholderia</taxon>
    </lineage>
</organism>
<feature type="compositionally biased region" description="Basic and acidic residues" evidence="1">
    <location>
        <begin position="217"/>
        <end position="232"/>
    </location>
</feature>
<gene>
    <name evidence="2" type="ORF">L5014_35820</name>
</gene>
<dbReference type="AlphaFoldDB" id="A0A9X2A2P9"/>
<keyword evidence="3" id="KW-1185">Reference proteome</keyword>
<accession>A0A9X2A2P9</accession>
<dbReference type="RefSeq" id="WP_238468614.1">
    <property type="nucleotide sequence ID" value="NZ_JAKLJA010000066.1"/>
</dbReference>
<proteinExistence type="predicted"/>
<reference evidence="2" key="1">
    <citation type="submission" date="2022-01" db="EMBL/GenBank/DDBJ databases">
        <title>Genome sequence and assembly of Parabukholderia sp. RG36.</title>
        <authorList>
            <person name="Chhetri G."/>
        </authorList>
    </citation>
    <scope>NUCLEOTIDE SEQUENCE</scope>
    <source>
        <strain evidence="2">RG36</strain>
    </source>
</reference>
<sequence length="280" mass="30448">MKQTVLGVYDSYTDACSAQRALGEAGVAPADIAVYSMSVAAPVEKGPRVYAPGSGSAPHRMPVFEQLDQLFAQLFKQGEYPPETEDYKEFIRRGGAIVSADVSDMQVDLTRDVMRRAGAADIDERSSAWWRESSGMRDTSPGAAHSTGATSPAAAPERPEGAERPEAQRTSFSSASHHTAGGMQQVTTRVREPGPTASVARGQGLVGDPLMGTPLEDETRRDDFPKDYDTRYAKSGAPDGQHARGYVVGRGQGQRDRRHESGWERFKGAVRHGWERVTRH</sequence>